<dbReference type="GeneID" id="94346437"/>
<feature type="domain" description="Nudix hydrolase" evidence="2">
    <location>
        <begin position="35"/>
        <end position="201"/>
    </location>
</feature>
<dbReference type="Gene3D" id="3.90.79.10">
    <property type="entry name" value="Nucleoside Triphosphate Pyrophosphohydrolase"/>
    <property type="match status" value="1"/>
</dbReference>
<dbReference type="InterPro" id="IPR015797">
    <property type="entry name" value="NUDIX_hydrolase-like_dom_sf"/>
</dbReference>
<proteinExistence type="predicted"/>
<dbReference type="PROSITE" id="PS00893">
    <property type="entry name" value="NUDIX_BOX"/>
    <property type="match status" value="1"/>
</dbReference>
<evidence type="ECO:0000313" key="4">
    <source>
        <dbReference type="Proteomes" id="UP000294530"/>
    </source>
</evidence>
<evidence type="ECO:0000259" key="2">
    <source>
        <dbReference type="PROSITE" id="PS51462"/>
    </source>
</evidence>
<dbReference type="OrthoDB" id="77989at2759"/>
<sequence length="314" mass="35703">MSKERAFVVQSVGTSLVPLLKRNLARQQILPHDASFVHASVAAIFRWKEKEQKTLELLFIRRSVNENDTWSGQIAFPGGRRQKKTTMDMHALDDISGEWSDWESLRETAQRETMEEIGLDLKNEHVHWIGDLTPAQPRLSPLSVSTHVFFIDAAADEHDYNPKLQQVEIADVFWVDVQEFFNTQRYQVLSYPLEDSFLTLRKYTRSLKLAKNILGKMSFVCIYLPRPGHYLTNEDGLSCRDVNDFVLWGLTLRAVVSIFAAAGSPLPMRSSAQRFDSYILGNIVLYCVRYADKVIAGTATISAMVLVGIAYINL</sequence>
<dbReference type="CDD" id="cd03426">
    <property type="entry name" value="NUDIX_CoAse_Nudt7"/>
    <property type="match status" value="1"/>
</dbReference>
<dbReference type="SUPFAM" id="SSF55811">
    <property type="entry name" value="Nudix"/>
    <property type="match status" value="1"/>
</dbReference>
<dbReference type="RefSeq" id="XP_067821828.1">
    <property type="nucleotide sequence ID" value="XM_067960766.1"/>
</dbReference>
<dbReference type="Pfam" id="PF00293">
    <property type="entry name" value="NUDIX"/>
    <property type="match status" value="1"/>
</dbReference>
<reference evidence="3 4" key="1">
    <citation type="journal article" date="2021" name="Genome Biol.">
        <title>AFLAP: assembly-free linkage analysis pipeline using k-mers from genome sequencing data.</title>
        <authorList>
            <person name="Fletcher K."/>
            <person name="Zhang L."/>
            <person name="Gil J."/>
            <person name="Han R."/>
            <person name="Cavanaugh K."/>
            <person name="Michelmore R."/>
        </authorList>
    </citation>
    <scope>NUCLEOTIDE SEQUENCE [LARGE SCALE GENOMIC DNA]</scope>
    <source>
        <strain evidence="3 4">SF5</strain>
    </source>
</reference>
<organism evidence="3 4">
    <name type="scientific">Bremia lactucae</name>
    <name type="common">Lettuce downy mildew</name>
    <dbReference type="NCBI Taxonomy" id="4779"/>
    <lineage>
        <taxon>Eukaryota</taxon>
        <taxon>Sar</taxon>
        <taxon>Stramenopiles</taxon>
        <taxon>Oomycota</taxon>
        <taxon>Peronosporomycetes</taxon>
        <taxon>Peronosporales</taxon>
        <taxon>Peronosporaceae</taxon>
        <taxon>Bremia</taxon>
    </lineage>
</organism>
<dbReference type="PANTHER" id="PTHR12992">
    <property type="entry name" value="NUDIX HYDROLASE"/>
    <property type="match status" value="1"/>
</dbReference>
<dbReference type="InterPro" id="IPR045121">
    <property type="entry name" value="CoAse"/>
</dbReference>
<dbReference type="GO" id="GO:0010945">
    <property type="term" value="F:coenzyme A diphosphatase activity"/>
    <property type="evidence" value="ECO:0007669"/>
    <property type="project" value="InterPro"/>
</dbReference>
<evidence type="ECO:0000313" key="3">
    <source>
        <dbReference type="EMBL" id="TDH72329.1"/>
    </source>
</evidence>
<dbReference type="PANTHER" id="PTHR12992:SF44">
    <property type="entry name" value="NUDIX HYDROLASE DOMAIN-CONTAINING PROTEIN"/>
    <property type="match status" value="1"/>
</dbReference>
<protein>
    <recommendedName>
        <fullName evidence="2">Nudix hydrolase domain-containing protein</fullName>
    </recommendedName>
</protein>
<dbReference type="Proteomes" id="UP000294530">
    <property type="component" value="Unassembled WGS sequence"/>
</dbReference>
<dbReference type="PROSITE" id="PS51462">
    <property type="entry name" value="NUDIX"/>
    <property type="match status" value="1"/>
</dbReference>
<keyword evidence="1" id="KW-0378">Hydrolase</keyword>
<comment type="caution">
    <text evidence="3">The sequence shown here is derived from an EMBL/GenBank/DDBJ whole genome shotgun (WGS) entry which is preliminary data.</text>
</comment>
<dbReference type="KEGG" id="blac:94346437"/>
<keyword evidence="4" id="KW-1185">Reference proteome</keyword>
<dbReference type="AlphaFoldDB" id="A0A976IIA6"/>
<dbReference type="InterPro" id="IPR000086">
    <property type="entry name" value="NUDIX_hydrolase_dom"/>
</dbReference>
<name>A0A976IIA6_BRELC</name>
<accession>A0A976IIA6</accession>
<evidence type="ECO:0000256" key="1">
    <source>
        <dbReference type="ARBA" id="ARBA00022801"/>
    </source>
</evidence>
<dbReference type="InterPro" id="IPR020084">
    <property type="entry name" value="NUDIX_hydrolase_CS"/>
</dbReference>
<gene>
    <name evidence="3" type="ORF">CCR75_002669</name>
</gene>
<dbReference type="EMBL" id="SHOA02000012">
    <property type="protein sequence ID" value="TDH72329.1"/>
    <property type="molecule type" value="Genomic_DNA"/>
</dbReference>